<protein>
    <submittedName>
        <fullName evidence="2">Uncharacterized protein</fullName>
    </submittedName>
</protein>
<sequence>MTALTPVVLLAGFCAAMSAVAIGRLLVAEAHERDPIDVGTALLVVSITLGTVFWAATEESWLSRPARGVVAIGCLAVGVAGLVVFARHWDRSPDGSARGDELEASDDGS</sequence>
<feature type="transmembrane region" description="Helical" evidence="1">
    <location>
        <begin position="38"/>
        <end position="56"/>
    </location>
</feature>
<keyword evidence="1" id="KW-0472">Membrane</keyword>
<evidence type="ECO:0000313" key="2">
    <source>
        <dbReference type="EMBL" id="SFB69283.1"/>
    </source>
</evidence>
<feature type="transmembrane region" description="Helical" evidence="1">
    <location>
        <begin position="68"/>
        <end position="86"/>
    </location>
</feature>
<keyword evidence="1" id="KW-0812">Transmembrane</keyword>
<proteinExistence type="predicted"/>
<name>A0A1I1D9R8_NATHA</name>
<reference evidence="3" key="1">
    <citation type="submission" date="2016-10" db="EMBL/GenBank/DDBJ databases">
        <authorList>
            <person name="Varghese N."/>
            <person name="Submissions S."/>
        </authorList>
    </citation>
    <scope>NUCLEOTIDE SEQUENCE [LARGE SCALE GENOMIC DNA]</scope>
    <source>
        <strain evidence="3">DSM 13078</strain>
    </source>
</reference>
<accession>A0A1I1D9R8</accession>
<dbReference type="Proteomes" id="UP000199161">
    <property type="component" value="Unassembled WGS sequence"/>
</dbReference>
<dbReference type="EMBL" id="FOKW01000001">
    <property type="protein sequence ID" value="SFB69283.1"/>
    <property type="molecule type" value="Genomic_DNA"/>
</dbReference>
<dbReference type="OrthoDB" id="169164at2157"/>
<dbReference type="AlphaFoldDB" id="A0A1I1D9R8"/>
<keyword evidence="1" id="KW-1133">Transmembrane helix</keyword>
<feature type="transmembrane region" description="Helical" evidence="1">
    <location>
        <begin position="6"/>
        <end position="26"/>
    </location>
</feature>
<dbReference type="RefSeq" id="WP_089784626.1">
    <property type="nucleotide sequence ID" value="NZ_FOKW01000001.1"/>
</dbReference>
<organism evidence="2 3">
    <name type="scientific">Natronobacterium haloterrestre</name>
    <name type="common">Halobiforma haloterrestris</name>
    <dbReference type="NCBI Taxonomy" id="148448"/>
    <lineage>
        <taxon>Archaea</taxon>
        <taxon>Methanobacteriati</taxon>
        <taxon>Methanobacteriota</taxon>
        <taxon>Stenosarchaea group</taxon>
        <taxon>Halobacteria</taxon>
        <taxon>Halobacteriales</taxon>
        <taxon>Natrialbaceae</taxon>
        <taxon>Natronobacterium</taxon>
    </lineage>
</organism>
<evidence type="ECO:0000313" key="3">
    <source>
        <dbReference type="Proteomes" id="UP000199161"/>
    </source>
</evidence>
<evidence type="ECO:0000256" key="1">
    <source>
        <dbReference type="SAM" id="Phobius"/>
    </source>
</evidence>
<keyword evidence="3" id="KW-1185">Reference proteome</keyword>
<gene>
    <name evidence="2" type="ORF">SAMN05444422_101234</name>
</gene>